<evidence type="ECO:0000313" key="1">
    <source>
        <dbReference type="EMBL" id="PLW76945.1"/>
    </source>
</evidence>
<name>A0A2N5XR53_9HYPH</name>
<dbReference type="EMBL" id="PKUQ01000022">
    <property type="protein sequence ID" value="PLW76945.1"/>
    <property type="molecule type" value="Genomic_DNA"/>
</dbReference>
<comment type="caution">
    <text evidence="1">The sequence shown here is derived from an EMBL/GenBank/DDBJ whole genome shotgun (WGS) entry which is preliminary data.</text>
</comment>
<organism evidence="1 2">
    <name type="scientific">Cohaesibacter celericrescens</name>
    <dbReference type="NCBI Taxonomy" id="2067669"/>
    <lineage>
        <taxon>Bacteria</taxon>
        <taxon>Pseudomonadati</taxon>
        <taxon>Pseudomonadota</taxon>
        <taxon>Alphaproteobacteria</taxon>
        <taxon>Hyphomicrobiales</taxon>
        <taxon>Cohaesibacteraceae</taxon>
    </lineage>
</organism>
<evidence type="ECO:0000313" key="2">
    <source>
        <dbReference type="Proteomes" id="UP000234881"/>
    </source>
</evidence>
<dbReference type="OrthoDB" id="8433260at2"/>
<dbReference type="AlphaFoldDB" id="A0A2N5XR53"/>
<sequence length="465" mass="51209">MAGIEKLREKLSLYLSTLSDSAQGLLLRSLEKSQRDGTSDAASDMILAALNDILKENTPDIPLEKYAKKEFFRAAAVFTSGIDHVRKTQACISPSSHDVIWAWVMRDIVTAEQKAKLQKACNGLSDDELVKQGTALRDELVPAISKYLKSVLNEMGGEQKIANHLGGVHVYHDLIDILACGEQLSPLAPILSRMPAQLSSWSTPEGEEIYKLVSKYTQQAPMKACWLFSAISKRLSSQKLKIQLATKLGGSDDAIQVAATVYAPAIVQVLADMEANLAQFEKCLSQPSEFETCLRHLSTWRSLAKYMDAEMDISVQCAWGKAITSMKTKLSELLETEIESTPGLVRKALRAPKNGAQEFADQNLLQDAERAVLLFHNAERMKDCIALNGPIGRIRKELDQSFEILTTSLIERTRLAVGSDAEICKVLGETAVIFAKNLFDDAYAAAFRRQLKAAASVQEMRAAEA</sequence>
<proteinExistence type="predicted"/>
<reference evidence="1 2" key="1">
    <citation type="submission" date="2018-01" db="EMBL/GenBank/DDBJ databases">
        <title>The draft genome sequence of Cohaesibacter sp. H1304.</title>
        <authorList>
            <person name="Wang N.-N."/>
            <person name="Du Z.-J."/>
        </authorList>
    </citation>
    <scope>NUCLEOTIDE SEQUENCE [LARGE SCALE GENOMIC DNA]</scope>
    <source>
        <strain evidence="1 2">H1304</strain>
    </source>
</reference>
<gene>
    <name evidence="1" type="ORF">C0081_12935</name>
</gene>
<protein>
    <submittedName>
        <fullName evidence="1">Uncharacterized protein</fullName>
    </submittedName>
</protein>
<dbReference type="Proteomes" id="UP000234881">
    <property type="component" value="Unassembled WGS sequence"/>
</dbReference>
<dbReference type="RefSeq" id="WP_101534234.1">
    <property type="nucleotide sequence ID" value="NZ_JBFHIU010000005.1"/>
</dbReference>
<accession>A0A2N5XR53</accession>
<keyword evidence="2" id="KW-1185">Reference proteome</keyword>